<keyword evidence="1 4" id="KW-0732">Signal</keyword>
<evidence type="ECO:0000259" key="5">
    <source>
        <dbReference type="Pfam" id="PF05426"/>
    </source>
</evidence>
<feature type="domain" description="Alginate lyase" evidence="5">
    <location>
        <begin position="69"/>
        <end position="362"/>
    </location>
</feature>
<name>A0AAD7CCM4_9AGAR</name>
<evidence type="ECO:0000313" key="6">
    <source>
        <dbReference type="EMBL" id="KAJ7644863.1"/>
    </source>
</evidence>
<feature type="region of interest" description="Disordered" evidence="3">
    <location>
        <begin position="427"/>
        <end position="453"/>
    </location>
</feature>
<dbReference type="Proteomes" id="UP001221142">
    <property type="component" value="Unassembled WGS sequence"/>
</dbReference>
<dbReference type="InterPro" id="IPR008929">
    <property type="entry name" value="Chondroitin_lyas"/>
</dbReference>
<dbReference type="GO" id="GO:0016829">
    <property type="term" value="F:lyase activity"/>
    <property type="evidence" value="ECO:0007669"/>
    <property type="project" value="UniProtKB-KW"/>
</dbReference>
<protein>
    <submittedName>
        <fullName evidence="6">Chondroitin AC/alginate lyase</fullName>
    </submittedName>
</protein>
<dbReference type="SUPFAM" id="SSF48230">
    <property type="entry name" value="Chondroitin AC/alginate lyase"/>
    <property type="match status" value="1"/>
</dbReference>
<evidence type="ECO:0000313" key="7">
    <source>
        <dbReference type="Proteomes" id="UP001221142"/>
    </source>
</evidence>
<keyword evidence="7" id="KW-1185">Reference proteome</keyword>
<dbReference type="Pfam" id="PF05426">
    <property type="entry name" value="Alginate_lyase"/>
    <property type="match status" value="1"/>
</dbReference>
<gene>
    <name evidence="6" type="ORF">FB45DRAFT_1116781</name>
</gene>
<evidence type="ECO:0000256" key="3">
    <source>
        <dbReference type="SAM" id="MobiDB-lite"/>
    </source>
</evidence>
<organism evidence="6 7">
    <name type="scientific">Roridomyces roridus</name>
    <dbReference type="NCBI Taxonomy" id="1738132"/>
    <lineage>
        <taxon>Eukaryota</taxon>
        <taxon>Fungi</taxon>
        <taxon>Dikarya</taxon>
        <taxon>Basidiomycota</taxon>
        <taxon>Agaricomycotina</taxon>
        <taxon>Agaricomycetes</taxon>
        <taxon>Agaricomycetidae</taxon>
        <taxon>Agaricales</taxon>
        <taxon>Marasmiineae</taxon>
        <taxon>Mycenaceae</taxon>
        <taxon>Roridomyces</taxon>
    </lineage>
</organism>
<dbReference type="AlphaFoldDB" id="A0AAD7CCM4"/>
<keyword evidence="2 6" id="KW-0456">Lyase</keyword>
<reference evidence="6" key="1">
    <citation type="submission" date="2023-03" db="EMBL/GenBank/DDBJ databases">
        <title>Massive genome expansion in bonnet fungi (Mycena s.s.) driven by repeated elements and novel gene families across ecological guilds.</title>
        <authorList>
            <consortium name="Lawrence Berkeley National Laboratory"/>
            <person name="Harder C.B."/>
            <person name="Miyauchi S."/>
            <person name="Viragh M."/>
            <person name="Kuo A."/>
            <person name="Thoen E."/>
            <person name="Andreopoulos B."/>
            <person name="Lu D."/>
            <person name="Skrede I."/>
            <person name="Drula E."/>
            <person name="Henrissat B."/>
            <person name="Morin E."/>
            <person name="Kohler A."/>
            <person name="Barry K."/>
            <person name="LaButti K."/>
            <person name="Morin E."/>
            <person name="Salamov A."/>
            <person name="Lipzen A."/>
            <person name="Mereny Z."/>
            <person name="Hegedus B."/>
            <person name="Baldrian P."/>
            <person name="Stursova M."/>
            <person name="Weitz H."/>
            <person name="Taylor A."/>
            <person name="Grigoriev I.V."/>
            <person name="Nagy L.G."/>
            <person name="Martin F."/>
            <person name="Kauserud H."/>
        </authorList>
    </citation>
    <scope>NUCLEOTIDE SEQUENCE</scope>
    <source>
        <strain evidence="6">9284</strain>
    </source>
</reference>
<dbReference type="InterPro" id="IPR008397">
    <property type="entry name" value="Alginate_lyase_dom"/>
</dbReference>
<proteinExistence type="predicted"/>
<dbReference type="Gene3D" id="1.50.10.100">
    <property type="entry name" value="Chondroitin AC/alginate lyase"/>
    <property type="match status" value="1"/>
</dbReference>
<feature type="compositionally biased region" description="Polar residues" evidence="3">
    <location>
        <begin position="443"/>
        <end position="453"/>
    </location>
</feature>
<evidence type="ECO:0000256" key="4">
    <source>
        <dbReference type="SAM" id="SignalP"/>
    </source>
</evidence>
<feature type="chain" id="PRO_5042096093" evidence="4">
    <location>
        <begin position="22"/>
        <end position="479"/>
    </location>
</feature>
<dbReference type="GO" id="GO:0042597">
    <property type="term" value="C:periplasmic space"/>
    <property type="evidence" value="ECO:0007669"/>
    <property type="project" value="InterPro"/>
</dbReference>
<feature type="signal peptide" evidence="4">
    <location>
        <begin position="1"/>
        <end position="21"/>
    </location>
</feature>
<accession>A0AAD7CCM4</accession>
<dbReference type="EMBL" id="JARKIF010000003">
    <property type="protein sequence ID" value="KAJ7644863.1"/>
    <property type="molecule type" value="Genomic_DNA"/>
</dbReference>
<evidence type="ECO:0000256" key="2">
    <source>
        <dbReference type="ARBA" id="ARBA00023239"/>
    </source>
</evidence>
<comment type="caution">
    <text evidence="6">The sequence shown here is derived from an EMBL/GenBank/DDBJ whole genome shotgun (WGS) entry which is preliminary data.</text>
</comment>
<evidence type="ECO:0000256" key="1">
    <source>
        <dbReference type="ARBA" id="ARBA00022729"/>
    </source>
</evidence>
<sequence length="479" mass="51740">MLPSRLLRFSATIVLFYSAQATTNPFTQYAVDFPDPNRVAAGNLPTNLAGAEDTIVAWADEMTSYGPWSVTFKPVLAPSGDKHDYMSWAPYQWPNCTGIPNAASLTPPEIWKTCPYINRDGQVNPDRTTINDFQSFFNLSDAVLYNSIAAVLQGTPSSIYSQNVAKFIDTWFLNNDTFMNPNLNYAQMDRGPTGQMGAFTGPLDLRGMAKIASGILMLRKTKNSDWTDARDAQFVAWCNNYIGWLQSAPQAKSAAAQLNNHGTIFVSQLAALKLVVGDTNGAVSLIQGYFSGIFKGQINSNGEQPKESARTRPYHYRNFNAAGMITNARLLSYADSTLTTSGWNATTQQGATIQTAIDFLMTVNPATTQEANVTSEIYPNIAAVASAYGDASGKYGTFLNKSRFPYADDATFLWDQPLAGGDLAAESEANHTGSAVGSGAPGPTQSATTKTKNGSLSRFERLELVGWVAGALGVIGLLY</sequence>